<dbReference type="RefSeq" id="WP_137731807.1">
    <property type="nucleotide sequence ID" value="NZ_BJCL01000002.1"/>
</dbReference>
<dbReference type="Proteomes" id="UP000301751">
    <property type="component" value="Unassembled WGS sequence"/>
</dbReference>
<keyword evidence="3" id="KW-1185">Reference proteome</keyword>
<dbReference type="Pfam" id="PF05437">
    <property type="entry name" value="AzlD"/>
    <property type="match status" value="1"/>
</dbReference>
<keyword evidence="1" id="KW-0812">Transmembrane</keyword>
<evidence type="ECO:0000313" key="3">
    <source>
        <dbReference type="Proteomes" id="UP000301751"/>
    </source>
</evidence>
<evidence type="ECO:0000256" key="1">
    <source>
        <dbReference type="SAM" id="Phobius"/>
    </source>
</evidence>
<evidence type="ECO:0008006" key="4">
    <source>
        <dbReference type="Google" id="ProtNLM"/>
    </source>
</evidence>
<name>A0A480AMT1_9BURK</name>
<feature type="transmembrane region" description="Helical" evidence="1">
    <location>
        <begin position="99"/>
        <end position="115"/>
    </location>
</feature>
<sequence>MHYSPLELWLLIGLLALVTLGARSFFVLLPRRWQPRGRVEQALRHAPLVALLAITVPEVTRQLPAAWQQPQPLWAVATDARLLSALVLVAVVRATRSTLWGLLAGIGTFLLAGPLRP</sequence>
<organism evidence="2 3">
    <name type="scientific">Pseudaquabacterium pictum</name>
    <dbReference type="NCBI Taxonomy" id="2315236"/>
    <lineage>
        <taxon>Bacteria</taxon>
        <taxon>Pseudomonadati</taxon>
        <taxon>Pseudomonadota</taxon>
        <taxon>Betaproteobacteria</taxon>
        <taxon>Burkholderiales</taxon>
        <taxon>Sphaerotilaceae</taxon>
        <taxon>Pseudaquabacterium</taxon>
    </lineage>
</organism>
<keyword evidence="1" id="KW-1133">Transmembrane helix</keyword>
<dbReference type="EMBL" id="BJCL01000002">
    <property type="protein sequence ID" value="GCL62060.1"/>
    <property type="molecule type" value="Genomic_DNA"/>
</dbReference>
<accession>A0A480AMT1</accession>
<protein>
    <recommendedName>
        <fullName evidence="4">Branched-chain amino acid transporter</fullName>
    </recommendedName>
</protein>
<dbReference type="InterPro" id="IPR008407">
    <property type="entry name" value="Brnchd-chn_aa_trnsp_AzlD"/>
</dbReference>
<comment type="caution">
    <text evidence="2">The sequence shown here is derived from an EMBL/GenBank/DDBJ whole genome shotgun (WGS) entry which is preliminary data.</text>
</comment>
<evidence type="ECO:0000313" key="2">
    <source>
        <dbReference type="EMBL" id="GCL62060.1"/>
    </source>
</evidence>
<gene>
    <name evidence="2" type="ORF">AQPW35_11410</name>
</gene>
<keyword evidence="1" id="KW-0472">Membrane</keyword>
<dbReference type="AlphaFoldDB" id="A0A480AMT1"/>
<feature type="transmembrane region" description="Helical" evidence="1">
    <location>
        <begin position="6"/>
        <end position="30"/>
    </location>
</feature>
<reference evidence="3" key="1">
    <citation type="submission" date="2019-03" db="EMBL/GenBank/DDBJ databases">
        <title>Aquabacterium pictum sp.nov., the first bacteriochlorophyll a-containing freshwater bacterium in the genus Aquabacterium of the class Betaproteobacteria.</title>
        <authorList>
            <person name="Hirose S."/>
            <person name="Tank M."/>
            <person name="Hara E."/>
            <person name="Tamaki H."/>
            <person name="Takaichi S."/>
            <person name="Haruta S."/>
            <person name="Hanada S."/>
        </authorList>
    </citation>
    <scope>NUCLEOTIDE SEQUENCE [LARGE SCALE GENOMIC DNA]</scope>
    <source>
        <strain evidence="3">W35</strain>
    </source>
</reference>
<proteinExistence type="predicted"/>